<dbReference type="AlphaFoldDB" id="A0AAP3GY92"/>
<dbReference type="RefSeq" id="WP_234975112.1">
    <property type="nucleotide sequence ID" value="NZ_JAKEYK010000012.1"/>
</dbReference>
<dbReference type="Proteomes" id="UP001213015">
    <property type="component" value="Unassembled WGS sequence"/>
</dbReference>
<dbReference type="EMBL" id="JAKHLF010000013">
    <property type="protein sequence ID" value="MCZ3845283.1"/>
    <property type="molecule type" value="Genomic_DNA"/>
</dbReference>
<sequence length="115" mass="13230">MQQEKDAQQWENTPIRLPYLTNEQVNYIQALISSTKEYKQLANDHLEKAFSALRSAKDIEIKLNLFKQQKNIQLATNDQATLNKIANSLENIESSLLCFVVALYILNSKDNETID</sequence>
<reference evidence="1" key="1">
    <citation type="submission" date="2022-01" db="EMBL/GenBank/DDBJ databases">
        <title>VMRC isolate genome collection.</title>
        <authorList>
            <person name="France M."/>
            <person name="Rutt L."/>
            <person name="Humphrys M."/>
            <person name="Ravel J."/>
        </authorList>
    </citation>
    <scope>NUCLEOTIDE SEQUENCE</scope>
    <source>
        <strain evidence="1">C0127B5</strain>
    </source>
</reference>
<protein>
    <submittedName>
        <fullName evidence="1">Uncharacterized protein</fullName>
    </submittedName>
</protein>
<accession>A0AAP3GY92</accession>
<organism evidence="1 2">
    <name type="scientific">Lactobacillus mulieris</name>
    <dbReference type="NCBI Taxonomy" id="2508708"/>
    <lineage>
        <taxon>Bacteria</taxon>
        <taxon>Bacillati</taxon>
        <taxon>Bacillota</taxon>
        <taxon>Bacilli</taxon>
        <taxon>Lactobacillales</taxon>
        <taxon>Lactobacillaceae</taxon>
        <taxon>Lactobacillus</taxon>
    </lineage>
</organism>
<evidence type="ECO:0000313" key="1">
    <source>
        <dbReference type="EMBL" id="MCZ3845283.1"/>
    </source>
</evidence>
<name>A0AAP3GY92_9LACO</name>
<comment type="caution">
    <text evidence="1">The sequence shown here is derived from an EMBL/GenBank/DDBJ whole genome shotgun (WGS) entry which is preliminary data.</text>
</comment>
<proteinExistence type="predicted"/>
<evidence type="ECO:0000313" key="2">
    <source>
        <dbReference type="Proteomes" id="UP001213015"/>
    </source>
</evidence>
<gene>
    <name evidence="1" type="ORF">L2422_07225</name>
</gene>